<dbReference type="Proteomes" id="UP000521943">
    <property type="component" value="Unassembled WGS sequence"/>
</dbReference>
<sequence length="304" mass="32454">MVEIGVVIGRALKGTRELESWVGGGKGGEIGENVRLEGWSAVAEGARVARGTTPSSSPSNPSAEPSQPAAPHSSSPPKSYRHSLDILQAPRRARTEVPRPRCISCCPGRYSGDYADSGAQITKLTPLKQGPPAHIFYTGNVRLARIISAVAAKHLTPMTLELGGKSPVIIDSANLGEGRRGCSMWGWGVFEIGGWEAGWAGGTLVDRGQLGVSGTEVYLRIVQSHSRVRSFVRSISYCDDWFVDVCGGMRAVLDNEAGWGWCISTYAIGGPFWLRAFGRLDSPTPPLPRRSWGGVETSLHSGAV</sequence>
<dbReference type="PANTHER" id="PTHR43570:SF16">
    <property type="entry name" value="ALDEHYDE DEHYDROGENASE TYPE III, ISOFORM Q"/>
    <property type="match status" value="1"/>
</dbReference>
<dbReference type="InterPro" id="IPR016162">
    <property type="entry name" value="Ald_DH_N"/>
</dbReference>
<dbReference type="SUPFAM" id="SSF53720">
    <property type="entry name" value="ALDH-like"/>
    <property type="match status" value="1"/>
</dbReference>
<organism evidence="7 8">
    <name type="scientific">Ephemerocybe angulata</name>
    <dbReference type="NCBI Taxonomy" id="980116"/>
    <lineage>
        <taxon>Eukaryota</taxon>
        <taxon>Fungi</taxon>
        <taxon>Dikarya</taxon>
        <taxon>Basidiomycota</taxon>
        <taxon>Agaricomycotina</taxon>
        <taxon>Agaricomycetes</taxon>
        <taxon>Agaricomycetidae</taxon>
        <taxon>Agaricales</taxon>
        <taxon>Agaricineae</taxon>
        <taxon>Psathyrellaceae</taxon>
        <taxon>Ephemerocybe</taxon>
    </lineage>
</organism>
<reference evidence="7 8" key="1">
    <citation type="submission" date="2020-07" db="EMBL/GenBank/DDBJ databases">
        <title>Comparative genomics of pyrophilous fungi reveals a link between fire events and developmental genes.</title>
        <authorList>
            <consortium name="DOE Joint Genome Institute"/>
            <person name="Steindorff A.S."/>
            <person name="Carver A."/>
            <person name="Calhoun S."/>
            <person name="Stillman K."/>
            <person name="Liu H."/>
            <person name="Lipzen A."/>
            <person name="Pangilinan J."/>
            <person name="Labutti K."/>
            <person name="Bruns T.D."/>
            <person name="Grigoriev I.V."/>
        </authorList>
    </citation>
    <scope>NUCLEOTIDE SEQUENCE [LARGE SCALE GENOMIC DNA]</scope>
    <source>
        <strain evidence="7 8">CBS 144469</strain>
    </source>
</reference>
<evidence type="ECO:0000256" key="5">
    <source>
        <dbReference type="SAM" id="MobiDB-lite"/>
    </source>
</evidence>
<name>A0A8H6H7H9_9AGAR</name>
<evidence type="ECO:0000256" key="2">
    <source>
        <dbReference type="ARBA" id="ARBA00023002"/>
    </source>
</evidence>
<dbReference type="EMBL" id="JACGCI010000215">
    <property type="protein sequence ID" value="KAF6741838.1"/>
    <property type="molecule type" value="Genomic_DNA"/>
</dbReference>
<dbReference type="PROSITE" id="PS00687">
    <property type="entry name" value="ALDEHYDE_DEHYDR_GLU"/>
    <property type="match status" value="1"/>
</dbReference>
<protein>
    <recommendedName>
        <fullName evidence="6">Aldehyde dehydrogenase domain-containing protein</fullName>
    </recommendedName>
</protein>
<comment type="similarity">
    <text evidence="1 4">Belongs to the aldehyde dehydrogenase family.</text>
</comment>
<feature type="compositionally biased region" description="Low complexity" evidence="5">
    <location>
        <begin position="54"/>
        <end position="78"/>
    </location>
</feature>
<keyword evidence="2 4" id="KW-0560">Oxidoreductase</keyword>
<evidence type="ECO:0000256" key="1">
    <source>
        <dbReference type="ARBA" id="ARBA00009986"/>
    </source>
</evidence>
<evidence type="ECO:0000313" key="7">
    <source>
        <dbReference type="EMBL" id="KAF6741838.1"/>
    </source>
</evidence>
<accession>A0A8H6H7H9</accession>
<keyword evidence="8" id="KW-1185">Reference proteome</keyword>
<proteinExistence type="inferred from homology"/>
<dbReference type="Gene3D" id="3.40.605.10">
    <property type="entry name" value="Aldehyde Dehydrogenase, Chain A, domain 1"/>
    <property type="match status" value="1"/>
</dbReference>
<feature type="region of interest" description="Disordered" evidence="5">
    <location>
        <begin position="47"/>
        <end position="81"/>
    </location>
</feature>
<dbReference type="OrthoDB" id="440325at2759"/>
<dbReference type="PANTHER" id="PTHR43570">
    <property type="entry name" value="ALDEHYDE DEHYDROGENASE"/>
    <property type="match status" value="1"/>
</dbReference>
<dbReference type="GO" id="GO:0005737">
    <property type="term" value="C:cytoplasm"/>
    <property type="evidence" value="ECO:0007669"/>
    <property type="project" value="TreeGrafter"/>
</dbReference>
<dbReference type="GO" id="GO:0006081">
    <property type="term" value="P:aldehyde metabolic process"/>
    <property type="evidence" value="ECO:0007669"/>
    <property type="project" value="InterPro"/>
</dbReference>
<feature type="active site" evidence="3">
    <location>
        <position position="161"/>
    </location>
</feature>
<dbReference type="InterPro" id="IPR015590">
    <property type="entry name" value="Aldehyde_DH_dom"/>
</dbReference>
<feature type="domain" description="Aldehyde dehydrogenase" evidence="6">
    <location>
        <begin position="133"/>
        <end position="172"/>
    </location>
</feature>
<dbReference type="InterPro" id="IPR012394">
    <property type="entry name" value="Aldehyde_DH_NAD(P)"/>
</dbReference>
<evidence type="ECO:0000259" key="6">
    <source>
        <dbReference type="Pfam" id="PF00171"/>
    </source>
</evidence>
<evidence type="ECO:0000256" key="3">
    <source>
        <dbReference type="PROSITE-ProRule" id="PRU10007"/>
    </source>
</evidence>
<dbReference type="InterPro" id="IPR016161">
    <property type="entry name" value="Ald_DH/histidinol_DH"/>
</dbReference>
<evidence type="ECO:0000313" key="8">
    <source>
        <dbReference type="Proteomes" id="UP000521943"/>
    </source>
</evidence>
<evidence type="ECO:0000256" key="4">
    <source>
        <dbReference type="RuleBase" id="RU003345"/>
    </source>
</evidence>
<dbReference type="GO" id="GO:0004029">
    <property type="term" value="F:aldehyde dehydrogenase (NAD+) activity"/>
    <property type="evidence" value="ECO:0007669"/>
    <property type="project" value="TreeGrafter"/>
</dbReference>
<comment type="caution">
    <text evidence="7">The sequence shown here is derived from an EMBL/GenBank/DDBJ whole genome shotgun (WGS) entry which is preliminary data.</text>
</comment>
<dbReference type="InterPro" id="IPR029510">
    <property type="entry name" value="Ald_DH_CS_GLU"/>
</dbReference>
<dbReference type="Pfam" id="PF00171">
    <property type="entry name" value="Aldedh"/>
    <property type="match status" value="1"/>
</dbReference>
<gene>
    <name evidence="7" type="ORF">DFP72DRAFT_1111059</name>
</gene>
<dbReference type="AlphaFoldDB" id="A0A8H6H7H9"/>